<dbReference type="Gene3D" id="1.20.1080.10">
    <property type="entry name" value="Glycerol uptake facilitator protein"/>
    <property type="match status" value="1"/>
</dbReference>
<dbReference type="GeneID" id="30411757"/>
<comment type="subcellular location">
    <subcellularLocation>
        <location evidence="1">Membrane</location>
        <topology evidence="1">Multi-pass membrane protein</topology>
    </subcellularLocation>
</comment>
<dbReference type="Pfam" id="PF00230">
    <property type="entry name" value="MIP"/>
    <property type="match status" value="1"/>
</dbReference>
<dbReference type="KEGG" id="mcub:MCBB_0909"/>
<dbReference type="RefSeq" id="WP_269454997.1">
    <property type="nucleotide sequence ID" value="NZ_LT607756.1"/>
</dbReference>
<dbReference type="GO" id="GO:0016020">
    <property type="term" value="C:membrane"/>
    <property type="evidence" value="ECO:0007669"/>
    <property type="project" value="UniProtKB-SubCell"/>
</dbReference>
<dbReference type="GO" id="GO:0015267">
    <property type="term" value="F:channel activity"/>
    <property type="evidence" value="ECO:0007669"/>
    <property type="project" value="InterPro"/>
</dbReference>
<keyword evidence="5 6" id="KW-0472">Membrane</keyword>
<dbReference type="EMBL" id="LT607756">
    <property type="protein sequence ID" value="SCG85473.1"/>
    <property type="molecule type" value="Genomic_DNA"/>
</dbReference>
<organism evidence="7 8">
    <name type="scientific">Methanobacterium congolense</name>
    <dbReference type="NCBI Taxonomy" id="118062"/>
    <lineage>
        <taxon>Archaea</taxon>
        <taxon>Methanobacteriati</taxon>
        <taxon>Methanobacteriota</taxon>
        <taxon>Methanomada group</taxon>
        <taxon>Methanobacteria</taxon>
        <taxon>Methanobacteriales</taxon>
        <taxon>Methanobacteriaceae</taxon>
        <taxon>Methanobacterium</taxon>
    </lineage>
</organism>
<sequence>MPWVVIELVNLTKRCLAEFIGTFFLVFMGTGAAAITLMISHGVTTPNAFNIGIGALGGLGDWLAIGLAFGLAITASIYALGNVSGAHINPAVTLGLWSVKKFPGHDVVPYILSQLAGASVASFLLAGILGMGAVTVGGLGATAPFHGVGYVQAMIAEAVGTFLLMMAIMGVAVDKRATPGFAGLIIGLTVAGIITTLGNITGSSLNPARTFGPFLGDLLLGGANLWSYFPIYVIGPVVGAVLAAFAYNYMTSE</sequence>
<dbReference type="SUPFAM" id="SSF81338">
    <property type="entry name" value="Aquaporin-like"/>
    <property type="match status" value="1"/>
</dbReference>
<feature type="transmembrane region" description="Helical" evidence="6">
    <location>
        <begin position="180"/>
        <end position="205"/>
    </location>
</feature>
<name>A0A1D3L1Q6_9EURY</name>
<evidence type="ECO:0000256" key="3">
    <source>
        <dbReference type="ARBA" id="ARBA00022692"/>
    </source>
</evidence>
<reference evidence="7 8" key="1">
    <citation type="submission" date="2016-08" db="EMBL/GenBank/DDBJ databases">
        <authorList>
            <person name="Seilhamer J.J."/>
        </authorList>
    </citation>
    <scope>NUCLEOTIDE SEQUENCE [LARGE SCALE GENOMIC DNA]</scope>
    <source>
        <strain evidence="7">Buetzberg</strain>
    </source>
</reference>
<dbReference type="PANTHER" id="PTHR45724:SF13">
    <property type="entry name" value="AQUAPORIN NIP1-1-RELATED"/>
    <property type="match status" value="1"/>
</dbReference>
<evidence type="ECO:0000256" key="2">
    <source>
        <dbReference type="ARBA" id="ARBA00022448"/>
    </source>
</evidence>
<evidence type="ECO:0000256" key="1">
    <source>
        <dbReference type="ARBA" id="ARBA00004141"/>
    </source>
</evidence>
<dbReference type="Proteomes" id="UP000094707">
    <property type="component" value="Chromosome I"/>
</dbReference>
<evidence type="ECO:0000256" key="6">
    <source>
        <dbReference type="SAM" id="Phobius"/>
    </source>
</evidence>
<dbReference type="InterPro" id="IPR023271">
    <property type="entry name" value="Aquaporin-like"/>
</dbReference>
<protein>
    <submittedName>
        <fullName evidence="7">Aquaporin AqpM</fullName>
    </submittedName>
</protein>
<evidence type="ECO:0000256" key="4">
    <source>
        <dbReference type="ARBA" id="ARBA00022989"/>
    </source>
</evidence>
<feature type="transmembrane region" description="Helical" evidence="6">
    <location>
        <begin position="20"/>
        <end position="39"/>
    </location>
</feature>
<feature type="transmembrane region" description="Helical" evidence="6">
    <location>
        <begin position="111"/>
        <end position="134"/>
    </location>
</feature>
<feature type="transmembrane region" description="Helical" evidence="6">
    <location>
        <begin position="154"/>
        <end position="173"/>
    </location>
</feature>
<dbReference type="PANTHER" id="PTHR45724">
    <property type="entry name" value="AQUAPORIN NIP2-1"/>
    <property type="match status" value="1"/>
</dbReference>
<feature type="transmembrane region" description="Helical" evidence="6">
    <location>
        <begin position="225"/>
        <end position="247"/>
    </location>
</feature>
<keyword evidence="3 6" id="KW-0812">Transmembrane</keyword>
<dbReference type="InterPro" id="IPR022357">
    <property type="entry name" value="MIP_CS"/>
</dbReference>
<dbReference type="PRINTS" id="PR00783">
    <property type="entry name" value="MINTRINSICP"/>
</dbReference>
<dbReference type="AlphaFoldDB" id="A0A1D3L1Q6"/>
<gene>
    <name evidence="7" type="primary">aqpM</name>
    <name evidence="7" type="ORF">MCBB_0909</name>
</gene>
<proteinExistence type="predicted"/>
<dbReference type="PROSITE" id="PS00221">
    <property type="entry name" value="MIP"/>
    <property type="match status" value="1"/>
</dbReference>
<evidence type="ECO:0000256" key="5">
    <source>
        <dbReference type="ARBA" id="ARBA00023136"/>
    </source>
</evidence>
<keyword evidence="2" id="KW-0813">Transport</keyword>
<dbReference type="PATRIC" id="fig|129848.4.peg.916"/>
<feature type="transmembrane region" description="Helical" evidence="6">
    <location>
        <begin position="51"/>
        <end position="73"/>
    </location>
</feature>
<evidence type="ECO:0000313" key="7">
    <source>
        <dbReference type="EMBL" id="SCG85473.1"/>
    </source>
</evidence>
<keyword evidence="8" id="KW-1185">Reference proteome</keyword>
<keyword evidence="4 6" id="KW-1133">Transmembrane helix</keyword>
<dbReference type="NCBIfam" id="TIGR00861">
    <property type="entry name" value="MIP"/>
    <property type="match status" value="1"/>
</dbReference>
<dbReference type="STRING" id="118062.MCBB_0909"/>
<dbReference type="InterPro" id="IPR000425">
    <property type="entry name" value="MIP"/>
</dbReference>
<accession>A0A1D3L1Q6</accession>
<dbReference type="InterPro" id="IPR034294">
    <property type="entry name" value="Aquaporin_transptr"/>
</dbReference>
<evidence type="ECO:0000313" key="8">
    <source>
        <dbReference type="Proteomes" id="UP000094707"/>
    </source>
</evidence>